<dbReference type="OrthoDB" id="6318172at2"/>
<keyword evidence="1" id="KW-0175">Coiled coil</keyword>
<keyword evidence="4" id="KW-1185">Reference proteome</keyword>
<proteinExistence type="predicted"/>
<accession>A0A1I1TYA8</accession>
<evidence type="ECO:0000256" key="2">
    <source>
        <dbReference type="SAM" id="MobiDB-lite"/>
    </source>
</evidence>
<gene>
    <name evidence="3" type="ORF">SAMN02745724_05046</name>
</gene>
<name>A0A1I1TYA8_9GAMM</name>
<feature type="compositionally biased region" description="Low complexity" evidence="2">
    <location>
        <begin position="1"/>
        <end position="11"/>
    </location>
</feature>
<evidence type="ECO:0000313" key="3">
    <source>
        <dbReference type="EMBL" id="SFD63494.1"/>
    </source>
</evidence>
<feature type="compositionally biased region" description="Polar residues" evidence="2">
    <location>
        <begin position="29"/>
        <end position="42"/>
    </location>
</feature>
<feature type="region of interest" description="Disordered" evidence="2">
    <location>
        <begin position="1"/>
        <end position="42"/>
    </location>
</feature>
<dbReference type="RefSeq" id="WP_091991347.1">
    <property type="nucleotide sequence ID" value="NZ_FOLO01000077.1"/>
</dbReference>
<protein>
    <submittedName>
        <fullName evidence="3">Uncharacterized protein</fullName>
    </submittedName>
</protein>
<reference evidence="3 4" key="1">
    <citation type="submission" date="2016-10" db="EMBL/GenBank/DDBJ databases">
        <authorList>
            <person name="de Groot N.N."/>
        </authorList>
    </citation>
    <scope>NUCLEOTIDE SEQUENCE [LARGE SCALE GENOMIC DNA]</scope>
    <source>
        <strain evidence="3 4">DSM 6059</strain>
    </source>
</reference>
<dbReference type="AlphaFoldDB" id="A0A1I1TYA8"/>
<dbReference type="EMBL" id="FOLO01000077">
    <property type="protein sequence ID" value="SFD63494.1"/>
    <property type="molecule type" value="Genomic_DNA"/>
</dbReference>
<evidence type="ECO:0000313" key="4">
    <source>
        <dbReference type="Proteomes" id="UP000198862"/>
    </source>
</evidence>
<sequence length="150" mass="17018">MTNISTTTTSTPLSDLVISQTSHPKETKNLQSTSEKTNTLQEDNVVISKEAKEKNNTETDVIAKQDVTKKKLTPEEEAKLEKKQNESDMDEEIRELSMKILELTLKIEMLKAKEDKESVKERKSLETELAISKGRLEAKLKQKLDTAKLD</sequence>
<feature type="coiled-coil region" evidence="1">
    <location>
        <begin position="75"/>
        <end position="113"/>
    </location>
</feature>
<organism evidence="3 4">
    <name type="scientific">Pseudoalteromonas denitrificans DSM 6059</name>
    <dbReference type="NCBI Taxonomy" id="1123010"/>
    <lineage>
        <taxon>Bacteria</taxon>
        <taxon>Pseudomonadati</taxon>
        <taxon>Pseudomonadota</taxon>
        <taxon>Gammaproteobacteria</taxon>
        <taxon>Alteromonadales</taxon>
        <taxon>Pseudoalteromonadaceae</taxon>
        <taxon>Pseudoalteromonas</taxon>
    </lineage>
</organism>
<dbReference type="Proteomes" id="UP000198862">
    <property type="component" value="Unassembled WGS sequence"/>
</dbReference>
<evidence type="ECO:0000256" key="1">
    <source>
        <dbReference type="SAM" id="Coils"/>
    </source>
</evidence>